<keyword evidence="5" id="KW-1185">Reference proteome</keyword>
<dbReference type="OrthoDB" id="9803111at2"/>
<dbReference type="PANTHER" id="PTHR43318:SF1">
    <property type="entry name" value="POLYSACCHARIDE BIOSYNTHESIS PROTEIN EPSC-RELATED"/>
    <property type="match status" value="1"/>
</dbReference>
<keyword evidence="2" id="KW-0472">Membrane</keyword>
<evidence type="ECO:0000259" key="3">
    <source>
        <dbReference type="Pfam" id="PF02719"/>
    </source>
</evidence>
<gene>
    <name evidence="4" type="ORF">F3059_07155</name>
</gene>
<dbReference type="AlphaFoldDB" id="A0A6N6M894"/>
<comment type="similarity">
    <text evidence="1">Belongs to the polysaccharide synthase family.</text>
</comment>
<sequence>MNLLKEDKNAPRWIILVIDLGIALFSIVTAYFLRFNFSIPDTEFNYLPVSIAFALVTRAFSFYLFKTYAGIIRHSGFNDFQRIFFASILSTMIMAAGNVVLFYIESQYLIPFSILVIDFLLTFFLMGAMRVSVKLLYRELVRTSTEQIPVVIFGAGESGLMTKRALDRLKEQNYNILAFVDDNPSKISKRLEGTLIINGSELENFLSKNKVEELIIAVQSLERKRKSEIVECALNHKVKVLNVPPVTDWINGEINVQQIKNVRIEDLLGRKPIRLDQEEISAELKGKRVLITGAAGSIGSGLVRQVARFYPEKILMLDQAESPLYEVDLEVSENYGKGIGHVLIGDIRCYDRIKSIFEEFKPEVVFHAAAYKHVPLMESAPVEAIQTNILGTANLVDLSDEYGVEKFVMISTDKAVNPTNVMGASKRIAEMYAQAKNEVANKTKYITTRFGNVLGSNGSVIPIFRKQIEKGGPITVTHPEITRFFMTIPEACQLVLEAGMMGNGGEIYIFDMGEPVKIVDLAKKMIKLSGLEVNRDIEIKFSGLRPGEKLYEELLANEENTVNTHHPQIMIAQVRPQDIESITSSLKELESKSGSSTPAELVKIMKGLVPEFISKNSEFAKLDNEKV</sequence>
<dbReference type="SUPFAM" id="SSF51735">
    <property type="entry name" value="NAD(P)-binding Rossmann-fold domains"/>
    <property type="match status" value="2"/>
</dbReference>
<evidence type="ECO:0000313" key="4">
    <source>
        <dbReference type="EMBL" id="KAB1064467.1"/>
    </source>
</evidence>
<protein>
    <submittedName>
        <fullName evidence="4">Polysaccharide biosynthesis protein</fullName>
    </submittedName>
</protein>
<evidence type="ECO:0000313" key="5">
    <source>
        <dbReference type="Proteomes" id="UP000435357"/>
    </source>
</evidence>
<keyword evidence="2" id="KW-1133">Transmembrane helix</keyword>
<dbReference type="EMBL" id="WACR01000005">
    <property type="protein sequence ID" value="KAB1064467.1"/>
    <property type="molecule type" value="Genomic_DNA"/>
</dbReference>
<dbReference type="RefSeq" id="WP_151167667.1">
    <property type="nucleotide sequence ID" value="NZ_WACR01000005.1"/>
</dbReference>
<dbReference type="Proteomes" id="UP000435357">
    <property type="component" value="Unassembled WGS sequence"/>
</dbReference>
<reference evidence="4 5" key="1">
    <citation type="submission" date="2019-09" db="EMBL/GenBank/DDBJ databases">
        <title>Genomes of Cryomorphaceae.</title>
        <authorList>
            <person name="Bowman J.P."/>
        </authorList>
    </citation>
    <scope>NUCLEOTIDE SEQUENCE [LARGE SCALE GENOMIC DNA]</scope>
    <source>
        <strain evidence="4 5">KCTC 52047</strain>
    </source>
</reference>
<dbReference type="InterPro" id="IPR036291">
    <property type="entry name" value="NAD(P)-bd_dom_sf"/>
</dbReference>
<proteinExistence type="inferred from homology"/>
<dbReference type="Pfam" id="PF02719">
    <property type="entry name" value="Polysacc_synt_2"/>
    <property type="match status" value="1"/>
</dbReference>
<dbReference type="InterPro" id="IPR051203">
    <property type="entry name" value="Polysaccharide_Synthase-Rel"/>
</dbReference>
<keyword evidence="2" id="KW-0812">Transmembrane</keyword>
<accession>A0A6N6M894</accession>
<organism evidence="4 5">
    <name type="scientific">Salibacter halophilus</name>
    <dbReference type="NCBI Taxonomy" id="1803916"/>
    <lineage>
        <taxon>Bacteria</taxon>
        <taxon>Pseudomonadati</taxon>
        <taxon>Bacteroidota</taxon>
        <taxon>Flavobacteriia</taxon>
        <taxon>Flavobacteriales</taxon>
        <taxon>Salibacteraceae</taxon>
        <taxon>Salibacter</taxon>
    </lineage>
</organism>
<comment type="caution">
    <text evidence="4">The sequence shown here is derived from an EMBL/GenBank/DDBJ whole genome shotgun (WGS) entry which is preliminary data.</text>
</comment>
<feature type="transmembrane region" description="Helical" evidence="2">
    <location>
        <begin position="110"/>
        <end position="129"/>
    </location>
</feature>
<feature type="transmembrane region" description="Helical" evidence="2">
    <location>
        <begin position="84"/>
        <end position="104"/>
    </location>
</feature>
<dbReference type="PANTHER" id="PTHR43318">
    <property type="entry name" value="UDP-N-ACETYLGLUCOSAMINE 4,6-DEHYDRATASE"/>
    <property type="match status" value="1"/>
</dbReference>
<dbReference type="Gene3D" id="3.40.50.720">
    <property type="entry name" value="NAD(P)-binding Rossmann-like Domain"/>
    <property type="match status" value="2"/>
</dbReference>
<feature type="transmembrane region" description="Helical" evidence="2">
    <location>
        <begin position="45"/>
        <end position="64"/>
    </location>
</feature>
<feature type="transmembrane region" description="Helical" evidence="2">
    <location>
        <begin position="12"/>
        <end position="33"/>
    </location>
</feature>
<dbReference type="InterPro" id="IPR003869">
    <property type="entry name" value="Polysac_CapD-like"/>
</dbReference>
<dbReference type="Pfam" id="PF13727">
    <property type="entry name" value="CoA_binding_3"/>
    <property type="match status" value="1"/>
</dbReference>
<dbReference type="CDD" id="cd05237">
    <property type="entry name" value="UDP_invert_4-6DH_SDR_e"/>
    <property type="match status" value="1"/>
</dbReference>
<evidence type="ECO:0000256" key="2">
    <source>
        <dbReference type="SAM" id="Phobius"/>
    </source>
</evidence>
<feature type="domain" description="Polysaccharide biosynthesis protein CapD-like" evidence="3">
    <location>
        <begin position="289"/>
        <end position="573"/>
    </location>
</feature>
<name>A0A6N6M894_9FLAO</name>
<evidence type="ECO:0000256" key="1">
    <source>
        <dbReference type="ARBA" id="ARBA00007430"/>
    </source>
</evidence>